<evidence type="ECO:0008006" key="3">
    <source>
        <dbReference type="Google" id="ProtNLM"/>
    </source>
</evidence>
<evidence type="ECO:0000313" key="2">
    <source>
        <dbReference type="Proteomes" id="UP001500571"/>
    </source>
</evidence>
<name>A0ABN2R3P2_9ACTN</name>
<dbReference type="InterPro" id="IPR011200">
    <property type="entry name" value="UCP012608"/>
</dbReference>
<accession>A0ABN2R3P2</accession>
<dbReference type="Pfam" id="PF10094">
    <property type="entry name" value="DUF2332"/>
    <property type="match status" value="1"/>
</dbReference>
<evidence type="ECO:0000313" key="1">
    <source>
        <dbReference type="EMBL" id="GAA1962714.1"/>
    </source>
</evidence>
<protein>
    <recommendedName>
        <fullName evidence="3">DUF2332 domain-containing protein</fullName>
    </recommendedName>
</protein>
<keyword evidence="2" id="KW-1185">Reference proteome</keyword>
<dbReference type="Proteomes" id="UP001500571">
    <property type="component" value="Unassembled WGS sequence"/>
</dbReference>
<proteinExistence type="predicted"/>
<sequence>MLLFDDIAAEYVDFAAYAEGDSPTFADWARAVAGDTEVLAWLGDLPAIKHQPNLVFAAARLHGVSAPGPYAGLRSALLEDTGPIRETILARATQTNEVGRLATLTPAFAAVDGPLALLEVGASAGLCLYPDRWSYEWESDTGVVRLGAGHTLTCRVKGEAPLPTQPPQVAWRGGIDLNPLDVTDADDMRWLATLVWPEHDDRRARLSQAIEIARAEPPTIARGDLLDELPTMVERASQFGTVVVFHSAVVAYLEPADRVRFEAMVRGLVSDGRCHWVSNEGKRVIESITATGPAIPAEKQTFVLGLDGQAIAHTHGHGRSMRWLDGGATEA</sequence>
<organism evidence="1 2">
    <name type="scientific">Nocardioides panacihumi</name>
    <dbReference type="NCBI Taxonomy" id="400774"/>
    <lineage>
        <taxon>Bacteria</taxon>
        <taxon>Bacillati</taxon>
        <taxon>Actinomycetota</taxon>
        <taxon>Actinomycetes</taxon>
        <taxon>Propionibacteriales</taxon>
        <taxon>Nocardioidaceae</taxon>
        <taxon>Nocardioides</taxon>
    </lineage>
</organism>
<gene>
    <name evidence="1" type="ORF">GCM10009798_23090</name>
</gene>
<comment type="caution">
    <text evidence="1">The sequence shown here is derived from an EMBL/GenBank/DDBJ whole genome shotgun (WGS) entry which is preliminary data.</text>
</comment>
<reference evidence="1 2" key="1">
    <citation type="journal article" date="2019" name="Int. J. Syst. Evol. Microbiol.">
        <title>The Global Catalogue of Microorganisms (GCM) 10K type strain sequencing project: providing services to taxonomists for standard genome sequencing and annotation.</title>
        <authorList>
            <consortium name="The Broad Institute Genomics Platform"/>
            <consortium name="The Broad Institute Genome Sequencing Center for Infectious Disease"/>
            <person name="Wu L."/>
            <person name="Ma J."/>
        </authorList>
    </citation>
    <scope>NUCLEOTIDE SEQUENCE [LARGE SCALE GENOMIC DNA]</scope>
    <source>
        <strain evidence="1 2">JCM 15309</strain>
    </source>
</reference>
<dbReference type="EMBL" id="BAAAPB010000002">
    <property type="protein sequence ID" value="GAA1962714.1"/>
    <property type="molecule type" value="Genomic_DNA"/>
</dbReference>
<dbReference type="RefSeq" id="WP_344044986.1">
    <property type="nucleotide sequence ID" value="NZ_BAAAPB010000002.1"/>
</dbReference>